<evidence type="ECO:0000256" key="3">
    <source>
        <dbReference type="ARBA" id="ARBA00022679"/>
    </source>
</evidence>
<evidence type="ECO:0000256" key="1">
    <source>
        <dbReference type="ARBA" id="ARBA00007220"/>
    </source>
</evidence>
<dbReference type="InterPro" id="IPR033690">
    <property type="entry name" value="Adenylat_kinase_CS"/>
</dbReference>
<feature type="region of interest" description="Disordered" evidence="7">
    <location>
        <begin position="912"/>
        <end position="934"/>
    </location>
</feature>
<dbReference type="PANTHER" id="PTHR23359">
    <property type="entry name" value="NUCLEOTIDE KINASE"/>
    <property type="match status" value="1"/>
</dbReference>
<comment type="similarity">
    <text evidence="1">Belongs to the adenylate kinase family.</text>
</comment>
<protein>
    <recommendedName>
        <fullName evidence="2">adenylate kinase</fullName>
        <ecNumber evidence="2">2.7.4.3</ecNumber>
    </recommendedName>
</protein>
<feature type="region of interest" description="Disordered" evidence="7">
    <location>
        <begin position="645"/>
        <end position="677"/>
    </location>
</feature>
<keyword evidence="4" id="KW-0547">Nucleotide-binding</keyword>
<dbReference type="EC" id="2.7.4.3" evidence="2"/>
<evidence type="ECO:0000256" key="6">
    <source>
        <dbReference type="SAM" id="Coils"/>
    </source>
</evidence>
<feature type="compositionally biased region" description="Low complexity" evidence="7">
    <location>
        <begin position="1123"/>
        <end position="1135"/>
    </location>
</feature>
<feature type="compositionally biased region" description="Gly residues" evidence="7">
    <location>
        <begin position="128"/>
        <end position="145"/>
    </location>
</feature>
<organism evidence="8">
    <name type="scientific">Volvox carteri f. nagariensis</name>
    <dbReference type="NCBI Taxonomy" id="3068"/>
    <lineage>
        <taxon>Eukaryota</taxon>
        <taxon>Viridiplantae</taxon>
        <taxon>Chlorophyta</taxon>
        <taxon>core chlorophytes</taxon>
        <taxon>Chlorophyceae</taxon>
        <taxon>CS clade</taxon>
        <taxon>Chlamydomonadales</taxon>
        <taxon>Volvocaceae</taxon>
        <taxon>Volvox</taxon>
    </lineage>
</organism>
<gene>
    <name evidence="8" type="primary">FAP75f</name>
</gene>
<proteinExistence type="inferred from homology"/>
<feature type="region of interest" description="Disordered" evidence="7">
    <location>
        <begin position="108"/>
        <end position="234"/>
    </location>
</feature>
<feature type="region of interest" description="Disordered" evidence="7">
    <location>
        <begin position="791"/>
        <end position="814"/>
    </location>
</feature>
<feature type="compositionally biased region" description="Basic and acidic residues" evidence="7">
    <location>
        <begin position="451"/>
        <end position="464"/>
    </location>
</feature>
<feature type="region of interest" description="Disordered" evidence="7">
    <location>
        <begin position="1005"/>
        <end position="1051"/>
    </location>
</feature>
<feature type="compositionally biased region" description="Low complexity" evidence="7">
    <location>
        <begin position="108"/>
        <end position="127"/>
    </location>
</feature>
<feature type="coiled-coil region" evidence="6">
    <location>
        <begin position="725"/>
        <end position="759"/>
    </location>
</feature>
<dbReference type="InterPro" id="IPR027417">
    <property type="entry name" value="P-loop_NTPase"/>
</dbReference>
<evidence type="ECO:0000313" key="8">
    <source>
        <dbReference type="EMBL" id="ADI46823.1"/>
    </source>
</evidence>
<keyword evidence="3" id="KW-0808">Transferase</keyword>
<sequence length="1288" mass="127232">MGYMCAWLTSKAAGHAVSGLAIQGTKVPPSVKTIVRANDSDAATAQKQLLLTADVVIYDLLGNERATRDAVVQLAQQPYGGREVLFVAVSSPLVWAATRPSPTSLFTAGAGAAASPPSGSSSASSAAAGGGGAVAGASGEWGGGGEGDDDDEGEEGVRGEAEAPWAGAGRGGPAAQGTGTGSVDSEDSELGAGRSGLAGDDGLWGPPPARGGGAHRTISSPAVAPTFRAPDDVPRRLPAAPARAALAVEQLVMRAGRRGKLRTAVVCPGLLYGEGEDDLTFCNAYKAAWALQSWSTRGFAAAAGVAAAAVADATAGWGAAGGPPRLLVYGRGTNVLPTLHVADLAAYLVVLAGGLLAHLPGVVAEFLAARSLTPLRLLVTGPPLSGKTHLARRLAHRYGLSYINVPLLLAAVADPAVATAAGLTPVTDPALLRSAQAEVAMGPSGTPNPKQLEKEKDRDKDREGAPPLGWLPTGGRVSARTLGSLLAAVLADPRCPARCRGFVLDGFPRSAAQARAAFYSVQVDEAAVAALALEQSHASVRGAKLTPGSKSHRERERHGTLAASPSNPALAAQGALAALSAPLGGGYADLFDLPPATKLVPNPLTAPTHVIELEAGEEELRNRLGALMTSAEEAVSKMAAETGMLTEKAPPGGGGPPGAKKSAAGAPGGASGRATTAGGLIPRELALSAALGHYGEAGFNRRVGAYAGGRADDAADLRSRVAAAQAAWEAERTRLQAERSRLEAEASTLKAKRRRARSAAAAAAAAAAGGVGGAEDTAEEDDVAAGNIPDVSTATATAGGTTGGEGGPPDLPQHGGLMALSLGAGGAVYCRLANPTAPEGPMVTLPVQPPPPPVLMGGGAAAASSGAAGPTSIATTVAAAAAQVLSTSTAPPPPPLPAPLERSVEALLGPPHNLAGFPEPGPTPPAEPPAGAAGTAAAADMSAVPPAAAVVPSAVPLVPAVAVAAPAIATWSPLVGVKFAASAIPPAFAGSSSSASASSSSSSLVGELRAEPTPPMSSATTAAAAAAAGAADTTKPQPANRTPRPNPAPLHPAVAAALEGLTAPAEAVEAGGDASYGNRWRGSRGTAVRRYLLRHVVPVVTAALAEVALARTGGTGGPASLVRTGSSSSFSSPPGSAGGSRTGSIGPGSTGPGADAAVAAAAVAVAAAAGSSTAAGPAISGKEALLYVARALAAAAEEAEEAYVDPYSDPSYAIQLAKIEAKAAREAARAAVAAAKAERIRGHILGLSERGAGKCKGATREAIDHMRRLDDEKKVEDAKKRTSEQFKV</sequence>
<feature type="compositionally biased region" description="Low complexity" evidence="7">
    <location>
        <begin position="1019"/>
        <end position="1043"/>
    </location>
</feature>
<dbReference type="EMBL" id="GU784915">
    <property type="protein sequence ID" value="ADI46823.1"/>
    <property type="molecule type" value="Genomic_DNA"/>
</dbReference>
<feature type="region of interest" description="Disordered" evidence="7">
    <location>
        <begin position="1115"/>
        <end position="1151"/>
    </location>
</feature>
<feature type="compositionally biased region" description="Gly residues" evidence="7">
    <location>
        <begin position="168"/>
        <end position="180"/>
    </location>
</feature>
<feature type="region of interest" description="Disordered" evidence="7">
    <location>
        <begin position="439"/>
        <end position="473"/>
    </location>
</feature>
<dbReference type="SUPFAM" id="SSF52540">
    <property type="entry name" value="P-loop containing nucleoside triphosphate hydrolases"/>
    <property type="match status" value="1"/>
</dbReference>
<evidence type="ECO:0000256" key="2">
    <source>
        <dbReference type="ARBA" id="ARBA00012955"/>
    </source>
</evidence>
<keyword evidence="6" id="KW-0175">Coiled coil</keyword>
<reference evidence="8" key="1">
    <citation type="journal article" date="2010" name="Science">
        <title>Evolution of an expanded sex-determining locus in Volvox.</title>
        <authorList>
            <person name="Ferris P."/>
            <person name="Olson B.J."/>
            <person name="De Hoff P.L."/>
            <person name="Douglass S."/>
            <person name="Casero D."/>
            <person name="Prochnik S."/>
            <person name="Geng S."/>
            <person name="Rai R."/>
            <person name="Grimwood J."/>
            <person name="Schmutz J."/>
            <person name="Nishii I."/>
            <person name="Hamaji T."/>
            <person name="Nozaki H."/>
            <person name="Pellegrini M."/>
            <person name="Umen J.G."/>
        </authorList>
    </citation>
    <scope>NUCLEOTIDE SEQUENCE</scope>
    <source>
        <strain evidence="8">Eve</strain>
    </source>
</reference>
<keyword evidence="5" id="KW-0418">Kinase</keyword>
<evidence type="ECO:0000256" key="7">
    <source>
        <dbReference type="SAM" id="MobiDB-lite"/>
    </source>
</evidence>
<evidence type="ECO:0000256" key="5">
    <source>
        <dbReference type="ARBA" id="ARBA00022777"/>
    </source>
</evidence>
<feature type="region of interest" description="Disordered" evidence="7">
    <location>
        <begin position="542"/>
        <end position="566"/>
    </location>
</feature>
<dbReference type="GO" id="GO:0005524">
    <property type="term" value="F:ATP binding"/>
    <property type="evidence" value="ECO:0007669"/>
    <property type="project" value="InterPro"/>
</dbReference>
<name>D9CIW0_VOLCA</name>
<feature type="compositionally biased region" description="Gly residues" evidence="7">
    <location>
        <begin position="1136"/>
        <end position="1151"/>
    </location>
</feature>
<dbReference type="PROSITE" id="PS00113">
    <property type="entry name" value="ADENYLATE_KINASE"/>
    <property type="match status" value="1"/>
</dbReference>
<dbReference type="GO" id="GO:0004017">
    <property type="term" value="F:AMP kinase activity"/>
    <property type="evidence" value="ECO:0007669"/>
    <property type="project" value="UniProtKB-EC"/>
</dbReference>
<feature type="compositionally biased region" description="Pro residues" evidence="7">
    <location>
        <begin position="919"/>
        <end position="928"/>
    </location>
</feature>
<dbReference type="InterPro" id="IPR036291">
    <property type="entry name" value="NAD(P)-bd_dom_sf"/>
</dbReference>
<dbReference type="InterPro" id="IPR000850">
    <property type="entry name" value="Adenylat/UMP-CMP_kin"/>
</dbReference>
<dbReference type="SUPFAM" id="SSF51735">
    <property type="entry name" value="NAD(P)-binding Rossmann-fold domains"/>
    <property type="match status" value="1"/>
</dbReference>
<dbReference type="Gene3D" id="3.40.50.300">
    <property type="entry name" value="P-loop containing nucleotide triphosphate hydrolases"/>
    <property type="match status" value="1"/>
</dbReference>
<accession>D9CIW0</accession>
<evidence type="ECO:0000256" key="4">
    <source>
        <dbReference type="ARBA" id="ARBA00022741"/>
    </source>
</evidence>